<dbReference type="PANTHER" id="PTHR30136">
    <property type="entry name" value="HELIX-TURN-HELIX TRANSCRIPTIONAL REGULATOR, ICLR FAMILY"/>
    <property type="match status" value="1"/>
</dbReference>
<dbReference type="Pfam" id="PF01614">
    <property type="entry name" value="IclR_C"/>
    <property type="match status" value="1"/>
</dbReference>
<evidence type="ECO:0000256" key="3">
    <source>
        <dbReference type="ARBA" id="ARBA00023163"/>
    </source>
</evidence>
<evidence type="ECO:0000313" key="6">
    <source>
        <dbReference type="EMBL" id="MEB8336123.1"/>
    </source>
</evidence>
<gene>
    <name evidence="6" type="ORF">OKJ99_01130</name>
</gene>
<protein>
    <submittedName>
        <fullName evidence="6">IclR family transcriptional regulator</fullName>
    </submittedName>
</protein>
<dbReference type="PROSITE" id="PS51078">
    <property type="entry name" value="ICLR_ED"/>
    <property type="match status" value="1"/>
</dbReference>
<dbReference type="SUPFAM" id="SSF46785">
    <property type="entry name" value="Winged helix' DNA-binding domain"/>
    <property type="match status" value="1"/>
</dbReference>
<dbReference type="InterPro" id="IPR029016">
    <property type="entry name" value="GAF-like_dom_sf"/>
</dbReference>
<dbReference type="Gene3D" id="1.10.10.10">
    <property type="entry name" value="Winged helix-like DNA-binding domain superfamily/Winged helix DNA-binding domain"/>
    <property type="match status" value="1"/>
</dbReference>
<name>A0ABU6EWK4_9ACTN</name>
<dbReference type="Gene3D" id="3.30.450.40">
    <property type="match status" value="1"/>
</dbReference>
<feature type="domain" description="HTH iclR-type" evidence="4">
    <location>
        <begin position="22"/>
        <end position="82"/>
    </location>
</feature>
<dbReference type="InterPro" id="IPR014757">
    <property type="entry name" value="Tscrpt_reg_IclR_C"/>
</dbReference>
<dbReference type="RefSeq" id="WP_326013697.1">
    <property type="nucleotide sequence ID" value="NZ_JAOZYC010000001.1"/>
</dbReference>
<dbReference type="InterPro" id="IPR005471">
    <property type="entry name" value="Tscrpt_reg_IclR_N"/>
</dbReference>
<dbReference type="InterPro" id="IPR050707">
    <property type="entry name" value="HTH_MetabolicPath_Reg"/>
</dbReference>
<organism evidence="6 7">
    <name type="scientific">Streptomyces endophyticus</name>
    <dbReference type="NCBI Taxonomy" id="714166"/>
    <lineage>
        <taxon>Bacteria</taxon>
        <taxon>Bacillati</taxon>
        <taxon>Actinomycetota</taxon>
        <taxon>Actinomycetes</taxon>
        <taxon>Kitasatosporales</taxon>
        <taxon>Streptomycetaceae</taxon>
        <taxon>Streptomyces</taxon>
    </lineage>
</organism>
<dbReference type="SMART" id="SM00346">
    <property type="entry name" value="HTH_ICLR"/>
    <property type="match status" value="1"/>
</dbReference>
<dbReference type="InterPro" id="IPR036390">
    <property type="entry name" value="WH_DNA-bd_sf"/>
</dbReference>
<dbReference type="Proteomes" id="UP001354931">
    <property type="component" value="Unassembled WGS sequence"/>
</dbReference>
<reference evidence="6 7" key="1">
    <citation type="submission" date="2022-10" db="EMBL/GenBank/DDBJ databases">
        <authorList>
            <person name="Xie J."/>
            <person name="Shen N."/>
        </authorList>
    </citation>
    <scope>NUCLEOTIDE SEQUENCE [LARGE SCALE GENOMIC DNA]</scope>
    <source>
        <strain evidence="6 7">YIM65594</strain>
    </source>
</reference>
<evidence type="ECO:0000256" key="2">
    <source>
        <dbReference type="ARBA" id="ARBA00023125"/>
    </source>
</evidence>
<evidence type="ECO:0000313" key="7">
    <source>
        <dbReference type="Proteomes" id="UP001354931"/>
    </source>
</evidence>
<keyword evidence="3" id="KW-0804">Transcription</keyword>
<keyword evidence="2" id="KW-0238">DNA-binding</keyword>
<sequence>MTTPATADTNTAEHRGTSHAPISMIERMTVILDAFDPHTPSLSLLDLADRTGLPRSTLHRILDQMIRLRWLTHSTGGYRLGMRPLELGGRAAGHSEIRDIVTPLLHEMCRRTGLAGHLAVLDGREVVFLDKAGGRPAARLPTRLGARLPAHTTAVGKAILATLEPGLVDSAYRGALPLSTARSLRTAADLRQELARIRGREGLAVDNEETLSGIRCIAAPLRGCGPATAALSLCGDQQAVDFKELAPLVHDLAGEARRALFPRLGGQRTG</sequence>
<dbReference type="InterPro" id="IPR036388">
    <property type="entry name" value="WH-like_DNA-bd_sf"/>
</dbReference>
<dbReference type="Pfam" id="PF09339">
    <property type="entry name" value="HTH_IclR"/>
    <property type="match status" value="1"/>
</dbReference>
<dbReference type="PROSITE" id="PS51077">
    <property type="entry name" value="HTH_ICLR"/>
    <property type="match status" value="1"/>
</dbReference>
<evidence type="ECO:0000259" key="5">
    <source>
        <dbReference type="PROSITE" id="PS51078"/>
    </source>
</evidence>
<keyword evidence="1" id="KW-0805">Transcription regulation</keyword>
<evidence type="ECO:0000256" key="1">
    <source>
        <dbReference type="ARBA" id="ARBA00023015"/>
    </source>
</evidence>
<proteinExistence type="predicted"/>
<comment type="caution">
    <text evidence="6">The sequence shown here is derived from an EMBL/GenBank/DDBJ whole genome shotgun (WGS) entry which is preliminary data.</text>
</comment>
<dbReference type="PANTHER" id="PTHR30136:SF24">
    <property type="entry name" value="HTH-TYPE TRANSCRIPTIONAL REPRESSOR ALLR"/>
    <property type="match status" value="1"/>
</dbReference>
<accession>A0ABU6EWK4</accession>
<keyword evidence="7" id="KW-1185">Reference proteome</keyword>
<dbReference type="EMBL" id="JAOZYC010000001">
    <property type="protein sequence ID" value="MEB8336123.1"/>
    <property type="molecule type" value="Genomic_DNA"/>
</dbReference>
<evidence type="ECO:0000259" key="4">
    <source>
        <dbReference type="PROSITE" id="PS51077"/>
    </source>
</evidence>
<dbReference type="SUPFAM" id="SSF55781">
    <property type="entry name" value="GAF domain-like"/>
    <property type="match status" value="1"/>
</dbReference>
<feature type="domain" description="IclR-ED" evidence="5">
    <location>
        <begin position="83"/>
        <end position="266"/>
    </location>
</feature>